<keyword evidence="3" id="KW-1185">Reference proteome</keyword>
<keyword evidence="1" id="KW-0472">Membrane</keyword>
<protein>
    <submittedName>
        <fullName evidence="2">Uncharacterized protein</fullName>
    </submittedName>
</protein>
<keyword evidence="1" id="KW-1133">Transmembrane helix</keyword>
<evidence type="ECO:0000256" key="1">
    <source>
        <dbReference type="SAM" id="Phobius"/>
    </source>
</evidence>
<feature type="transmembrane region" description="Helical" evidence="1">
    <location>
        <begin position="28"/>
        <end position="49"/>
    </location>
</feature>
<proteinExistence type="predicted"/>
<organism evidence="2 3">
    <name type="scientific">Engystomops pustulosus</name>
    <name type="common">Tungara frog</name>
    <name type="synonym">Physalaemus pustulosus</name>
    <dbReference type="NCBI Taxonomy" id="76066"/>
    <lineage>
        <taxon>Eukaryota</taxon>
        <taxon>Metazoa</taxon>
        <taxon>Chordata</taxon>
        <taxon>Craniata</taxon>
        <taxon>Vertebrata</taxon>
        <taxon>Euteleostomi</taxon>
        <taxon>Amphibia</taxon>
        <taxon>Batrachia</taxon>
        <taxon>Anura</taxon>
        <taxon>Neobatrachia</taxon>
        <taxon>Hyloidea</taxon>
        <taxon>Leptodactylidae</taxon>
        <taxon>Leiuperinae</taxon>
        <taxon>Engystomops</taxon>
    </lineage>
</organism>
<keyword evidence="1" id="KW-0812">Transmembrane</keyword>
<accession>A0AAV6ZU62</accession>
<comment type="caution">
    <text evidence="2">The sequence shown here is derived from an EMBL/GenBank/DDBJ whole genome shotgun (WGS) entry which is preliminary data.</text>
</comment>
<evidence type="ECO:0000313" key="2">
    <source>
        <dbReference type="EMBL" id="KAG8551027.1"/>
    </source>
</evidence>
<dbReference type="EMBL" id="WNYA01000013">
    <property type="protein sequence ID" value="KAG8551027.1"/>
    <property type="molecule type" value="Genomic_DNA"/>
</dbReference>
<evidence type="ECO:0000313" key="3">
    <source>
        <dbReference type="Proteomes" id="UP000824782"/>
    </source>
</evidence>
<dbReference type="AlphaFoldDB" id="A0AAV6ZU62"/>
<gene>
    <name evidence="2" type="ORF">GDO81_021900</name>
</gene>
<sequence length="81" mass="9306">MSLHLWYCITALAGYTTSAHISVHFAVFKAIAHISAMYVGHISVMYVVCEVTRSRYMANYLPTYSEEKEHEETWTPIRGPH</sequence>
<dbReference type="Proteomes" id="UP000824782">
    <property type="component" value="Unassembled WGS sequence"/>
</dbReference>
<name>A0AAV6ZU62_ENGPU</name>
<reference evidence="2" key="1">
    <citation type="thesis" date="2020" institute="ProQuest LLC" country="789 East Eisenhower Parkway, Ann Arbor, MI, USA">
        <title>Comparative Genomics and Chromosome Evolution.</title>
        <authorList>
            <person name="Mudd A.B."/>
        </authorList>
    </citation>
    <scope>NUCLEOTIDE SEQUENCE</scope>
    <source>
        <strain evidence="2">237g6f4</strain>
        <tissue evidence="2">Blood</tissue>
    </source>
</reference>